<evidence type="ECO:0008006" key="3">
    <source>
        <dbReference type="Google" id="ProtNLM"/>
    </source>
</evidence>
<dbReference type="SUPFAM" id="SSF49562">
    <property type="entry name" value="C2 domain (Calcium/lipid-binding domain, CaLB)"/>
    <property type="match status" value="1"/>
</dbReference>
<dbReference type="EMBL" id="PYDT01000008">
    <property type="protein sequence ID" value="THU52474.1"/>
    <property type="molecule type" value="Genomic_DNA"/>
</dbReference>
<evidence type="ECO:0000313" key="1">
    <source>
        <dbReference type="EMBL" id="THU52474.1"/>
    </source>
</evidence>
<sequence>MADHLLGLLRVRVQRGVNLAVRDFTSSDPYVILRMGNQVRSSSSSSFFSLASPFLSASLDA</sequence>
<name>A0A4S8IVY6_MUSBA</name>
<evidence type="ECO:0000313" key="2">
    <source>
        <dbReference type="Proteomes" id="UP000317650"/>
    </source>
</evidence>
<comment type="caution">
    <text evidence="1">The sequence shown here is derived from an EMBL/GenBank/DDBJ whole genome shotgun (WGS) entry which is preliminary data.</text>
</comment>
<dbReference type="AlphaFoldDB" id="A0A4S8IVY6"/>
<reference evidence="1 2" key="1">
    <citation type="journal article" date="2019" name="Nat. Plants">
        <title>Genome sequencing of Musa balbisiana reveals subgenome evolution and function divergence in polyploid bananas.</title>
        <authorList>
            <person name="Yao X."/>
        </authorList>
    </citation>
    <scope>NUCLEOTIDE SEQUENCE [LARGE SCALE GENOMIC DNA]</scope>
    <source>
        <strain evidence="2">cv. DH-PKW</strain>
        <tissue evidence="1">Leaves</tissue>
    </source>
</reference>
<dbReference type="InterPro" id="IPR035892">
    <property type="entry name" value="C2_domain_sf"/>
</dbReference>
<keyword evidence="2" id="KW-1185">Reference proteome</keyword>
<protein>
    <recommendedName>
        <fullName evidence="3">C2 domain-containing protein</fullName>
    </recommendedName>
</protein>
<dbReference type="Proteomes" id="UP000317650">
    <property type="component" value="Chromosome 10"/>
</dbReference>
<proteinExistence type="predicted"/>
<accession>A0A4S8IVY6</accession>
<dbReference type="STRING" id="52838.A0A4S8IVY6"/>
<gene>
    <name evidence="1" type="ORF">C4D60_Mb10t04350</name>
</gene>
<dbReference type="Gene3D" id="2.60.40.150">
    <property type="entry name" value="C2 domain"/>
    <property type="match status" value="1"/>
</dbReference>
<organism evidence="1 2">
    <name type="scientific">Musa balbisiana</name>
    <name type="common">Banana</name>
    <dbReference type="NCBI Taxonomy" id="52838"/>
    <lineage>
        <taxon>Eukaryota</taxon>
        <taxon>Viridiplantae</taxon>
        <taxon>Streptophyta</taxon>
        <taxon>Embryophyta</taxon>
        <taxon>Tracheophyta</taxon>
        <taxon>Spermatophyta</taxon>
        <taxon>Magnoliopsida</taxon>
        <taxon>Liliopsida</taxon>
        <taxon>Zingiberales</taxon>
        <taxon>Musaceae</taxon>
        <taxon>Musa</taxon>
    </lineage>
</organism>